<comment type="caution">
    <text evidence="1">The sequence shown here is derived from an EMBL/GenBank/DDBJ whole genome shotgun (WGS) entry which is preliminary data.</text>
</comment>
<sequence length="149" mass="16431">MKTPNSVSQKILILLKTNTKKGVFLNVGQLKSMNMKSMSMYSTQYLGGAPFAWITAAKRRGMESISLWFCSGVMRAQVGLIVAFSSSELLTLISKGNAKFTFIREHNFGPLSNSPGKMLLTLSLVQEWLDARNATTESHVLHTSIRGDS</sequence>
<dbReference type="Proteomes" id="UP001434883">
    <property type="component" value="Unassembled WGS sequence"/>
</dbReference>
<dbReference type="EMBL" id="JAHRIN010031421">
    <property type="protein sequence ID" value="MEQ2202154.1"/>
    <property type="molecule type" value="Genomic_DNA"/>
</dbReference>
<gene>
    <name evidence="1" type="ORF">XENOCAPTIV_025607</name>
</gene>
<accession>A0ABV0R299</accession>
<proteinExistence type="predicted"/>
<name>A0ABV0R299_9TELE</name>
<reference evidence="1 2" key="1">
    <citation type="submission" date="2021-06" db="EMBL/GenBank/DDBJ databases">
        <authorList>
            <person name="Palmer J.M."/>
        </authorList>
    </citation>
    <scope>NUCLEOTIDE SEQUENCE [LARGE SCALE GENOMIC DNA]</scope>
    <source>
        <strain evidence="1 2">XC_2019</strain>
        <tissue evidence="1">Muscle</tissue>
    </source>
</reference>
<evidence type="ECO:0000313" key="2">
    <source>
        <dbReference type="Proteomes" id="UP001434883"/>
    </source>
</evidence>
<organism evidence="1 2">
    <name type="scientific">Xenoophorus captivus</name>
    <dbReference type="NCBI Taxonomy" id="1517983"/>
    <lineage>
        <taxon>Eukaryota</taxon>
        <taxon>Metazoa</taxon>
        <taxon>Chordata</taxon>
        <taxon>Craniata</taxon>
        <taxon>Vertebrata</taxon>
        <taxon>Euteleostomi</taxon>
        <taxon>Actinopterygii</taxon>
        <taxon>Neopterygii</taxon>
        <taxon>Teleostei</taxon>
        <taxon>Neoteleostei</taxon>
        <taxon>Acanthomorphata</taxon>
        <taxon>Ovalentaria</taxon>
        <taxon>Atherinomorphae</taxon>
        <taxon>Cyprinodontiformes</taxon>
        <taxon>Goodeidae</taxon>
        <taxon>Xenoophorus</taxon>
    </lineage>
</organism>
<keyword evidence="2" id="KW-1185">Reference proteome</keyword>
<protein>
    <submittedName>
        <fullName evidence="1">Uncharacterized protein</fullName>
    </submittedName>
</protein>
<evidence type="ECO:0000313" key="1">
    <source>
        <dbReference type="EMBL" id="MEQ2202154.1"/>
    </source>
</evidence>